<evidence type="ECO:0000313" key="1">
    <source>
        <dbReference type="EMBL" id="VFU44075.1"/>
    </source>
</evidence>
<sequence>MDRVNPPNQNKRHISLAPFEIKHTSLIVSRHFYRPKRAQKTTETLCLRLIDNRNKRNKARKKALFGIDAAVKSFLYRFSGKKTFLFGYTENKFRAKIRKKKRGSLSFLKLIKKRVNMVFAMKP</sequence>
<dbReference type="EMBL" id="CAADRP010001596">
    <property type="protein sequence ID" value="VFU44075.1"/>
    <property type="molecule type" value="Genomic_DNA"/>
</dbReference>
<organism evidence="1">
    <name type="scientific">Salix viminalis</name>
    <name type="common">Common osier</name>
    <name type="synonym">Basket willow</name>
    <dbReference type="NCBI Taxonomy" id="40686"/>
    <lineage>
        <taxon>Eukaryota</taxon>
        <taxon>Viridiplantae</taxon>
        <taxon>Streptophyta</taxon>
        <taxon>Embryophyta</taxon>
        <taxon>Tracheophyta</taxon>
        <taxon>Spermatophyta</taxon>
        <taxon>Magnoliopsida</taxon>
        <taxon>eudicotyledons</taxon>
        <taxon>Gunneridae</taxon>
        <taxon>Pentapetalae</taxon>
        <taxon>rosids</taxon>
        <taxon>fabids</taxon>
        <taxon>Malpighiales</taxon>
        <taxon>Salicaceae</taxon>
        <taxon>Saliceae</taxon>
        <taxon>Salix</taxon>
    </lineage>
</organism>
<name>A0A6N2LV96_SALVM</name>
<reference evidence="1" key="1">
    <citation type="submission" date="2019-03" db="EMBL/GenBank/DDBJ databases">
        <authorList>
            <person name="Mank J."/>
            <person name="Almeida P."/>
        </authorList>
    </citation>
    <scope>NUCLEOTIDE SEQUENCE</scope>
    <source>
        <strain evidence="1">78183</strain>
    </source>
</reference>
<dbReference type="AlphaFoldDB" id="A0A6N2LV96"/>
<gene>
    <name evidence="1" type="ORF">SVIM_LOCUS268883</name>
</gene>
<protein>
    <submittedName>
        <fullName evidence="1">Uncharacterized protein</fullName>
    </submittedName>
</protein>
<accession>A0A6N2LV96</accession>
<proteinExistence type="predicted"/>